<evidence type="ECO:0000256" key="2">
    <source>
        <dbReference type="ARBA" id="ARBA00022801"/>
    </source>
</evidence>
<dbReference type="Pfam" id="PF00787">
    <property type="entry name" value="PX"/>
    <property type="match status" value="1"/>
</dbReference>
<dbReference type="GO" id="GO:0008061">
    <property type="term" value="F:chitin binding"/>
    <property type="evidence" value="ECO:0007669"/>
    <property type="project" value="InterPro"/>
</dbReference>
<dbReference type="PROSITE" id="PS50195">
    <property type="entry name" value="PX"/>
    <property type="match status" value="1"/>
</dbReference>
<evidence type="ECO:0000259" key="9">
    <source>
        <dbReference type="PROSITE" id="PS51910"/>
    </source>
</evidence>
<dbReference type="InterPro" id="IPR017853">
    <property type="entry name" value="GH"/>
</dbReference>
<dbReference type="Gene3D" id="3.20.20.80">
    <property type="entry name" value="Glycosidases"/>
    <property type="match status" value="2"/>
</dbReference>
<dbReference type="GO" id="GO:0008843">
    <property type="term" value="F:endochitinase activity"/>
    <property type="evidence" value="ECO:0007669"/>
    <property type="project" value="UniProtKB-EC"/>
</dbReference>
<dbReference type="Proteomes" id="UP000001861">
    <property type="component" value="Unassembled WGS sequence"/>
</dbReference>
<dbReference type="GeneID" id="6010413"/>
<dbReference type="GO" id="GO:0000272">
    <property type="term" value="P:polysaccharide catabolic process"/>
    <property type="evidence" value="ECO:0007669"/>
    <property type="project" value="UniProtKB-KW"/>
</dbReference>
<dbReference type="InterPro" id="IPR001223">
    <property type="entry name" value="Glyco_hydro18_cat"/>
</dbReference>
<protein>
    <submittedName>
        <fullName evidence="10">Uncharacterized protein</fullName>
    </submittedName>
</protein>
<evidence type="ECO:0000313" key="11">
    <source>
        <dbReference type="Proteomes" id="UP000001861"/>
    </source>
</evidence>
<dbReference type="Gene3D" id="3.30.1520.10">
    <property type="entry name" value="Phox-like domain"/>
    <property type="match status" value="1"/>
</dbReference>
<dbReference type="RefSeq" id="XP_001833909.1">
    <property type="nucleotide sequence ID" value="XM_001833857.1"/>
</dbReference>
<dbReference type="Pfam" id="PF00704">
    <property type="entry name" value="Glyco_hydro_18"/>
    <property type="match status" value="1"/>
</dbReference>
<dbReference type="InterPro" id="IPR011583">
    <property type="entry name" value="Chitinase_II/V-like_cat"/>
</dbReference>
<dbReference type="KEGG" id="cci:CC1G_01586"/>
<evidence type="ECO:0000256" key="3">
    <source>
        <dbReference type="ARBA" id="ARBA00023024"/>
    </source>
</evidence>
<dbReference type="AlphaFoldDB" id="A8NI51"/>
<feature type="domain" description="PX" evidence="8">
    <location>
        <begin position="2"/>
        <end position="115"/>
    </location>
</feature>
<accession>A8NI51</accession>
<dbReference type="SMART" id="SM00636">
    <property type="entry name" value="Glyco_18"/>
    <property type="match status" value="1"/>
</dbReference>
<dbReference type="InterPro" id="IPR001683">
    <property type="entry name" value="PX_dom"/>
</dbReference>
<evidence type="ECO:0000256" key="1">
    <source>
        <dbReference type="ARBA" id="ARBA00000822"/>
    </source>
</evidence>
<name>A8NI51_COPC7</name>
<dbReference type="PROSITE" id="PS01095">
    <property type="entry name" value="GH18_1"/>
    <property type="match status" value="1"/>
</dbReference>
<dbReference type="VEuPathDB" id="FungiDB:CC1G_01586"/>
<dbReference type="InterPro" id="IPR029070">
    <property type="entry name" value="Chitinase_insertion_sf"/>
</dbReference>
<dbReference type="PROSITE" id="PS51910">
    <property type="entry name" value="GH18_2"/>
    <property type="match status" value="1"/>
</dbReference>
<comment type="caution">
    <text evidence="10">The sequence shown here is derived from an EMBL/GenBank/DDBJ whole genome shotgun (WGS) entry which is preliminary data.</text>
</comment>
<evidence type="ECO:0000259" key="8">
    <source>
        <dbReference type="PROSITE" id="PS50195"/>
    </source>
</evidence>
<dbReference type="InterPro" id="IPR001579">
    <property type="entry name" value="Glyco_hydro_18_chit_AS"/>
</dbReference>
<evidence type="ECO:0000256" key="5">
    <source>
        <dbReference type="ARBA" id="ARBA00023295"/>
    </source>
</evidence>
<keyword evidence="2 7" id="KW-0378">Hydrolase</keyword>
<reference evidence="10 11" key="1">
    <citation type="journal article" date="2010" name="Proc. Natl. Acad. Sci. U.S.A.">
        <title>Insights into evolution of multicellular fungi from the assembled chromosomes of the mushroom Coprinopsis cinerea (Coprinus cinereus).</title>
        <authorList>
            <person name="Stajich J.E."/>
            <person name="Wilke S.K."/>
            <person name="Ahren D."/>
            <person name="Au C.H."/>
            <person name="Birren B.W."/>
            <person name="Borodovsky M."/>
            <person name="Burns C."/>
            <person name="Canback B."/>
            <person name="Casselton L.A."/>
            <person name="Cheng C.K."/>
            <person name="Deng J."/>
            <person name="Dietrich F.S."/>
            <person name="Fargo D.C."/>
            <person name="Farman M.L."/>
            <person name="Gathman A.C."/>
            <person name="Goldberg J."/>
            <person name="Guigo R."/>
            <person name="Hoegger P.J."/>
            <person name="Hooker J.B."/>
            <person name="Huggins A."/>
            <person name="James T.Y."/>
            <person name="Kamada T."/>
            <person name="Kilaru S."/>
            <person name="Kodira C."/>
            <person name="Kues U."/>
            <person name="Kupfer D."/>
            <person name="Kwan H.S."/>
            <person name="Lomsadze A."/>
            <person name="Li W."/>
            <person name="Lilly W.W."/>
            <person name="Ma L.J."/>
            <person name="Mackey A.J."/>
            <person name="Manning G."/>
            <person name="Martin F."/>
            <person name="Muraguchi H."/>
            <person name="Natvig D.O."/>
            <person name="Palmerini H."/>
            <person name="Ramesh M.A."/>
            <person name="Rehmeyer C.J."/>
            <person name="Roe B.A."/>
            <person name="Shenoy N."/>
            <person name="Stanke M."/>
            <person name="Ter-Hovhannisyan V."/>
            <person name="Tunlid A."/>
            <person name="Velagapudi R."/>
            <person name="Vision T.J."/>
            <person name="Zeng Q."/>
            <person name="Zolan M.E."/>
            <person name="Pukkila P.J."/>
        </authorList>
    </citation>
    <scope>NUCLEOTIDE SEQUENCE [LARGE SCALE GENOMIC DNA]</scope>
    <source>
        <strain evidence="11">Okayama-7 / 130 / ATCC MYA-4618 / FGSC 9003</strain>
    </source>
</reference>
<keyword evidence="11" id="KW-1185">Reference proteome</keyword>
<gene>
    <name evidence="10" type="ORF">CC1G_01586</name>
</gene>
<comment type="catalytic activity">
    <reaction evidence="1">
        <text>Random endo-hydrolysis of N-acetyl-beta-D-glucosaminide (1-&gt;4)-beta-linkages in chitin and chitodextrins.</text>
        <dbReference type="EC" id="3.2.1.14"/>
    </reaction>
</comment>
<dbReference type="InterPro" id="IPR036871">
    <property type="entry name" value="PX_dom_sf"/>
</dbReference>
<dbReference type="EMBL" id="AACS02000010">
    <property type="protein sequence ID" value="EAU87939.1"/>
    <property type="molecule type" value="Genomic_DNA"/>
</dbReference>
<keyword evidence="4" id="KW-0119">Carbohydrate metabolism</keyword>
<proteinExistence type="predicted"/>
<dbReference type="SMART" id="SM00312">
    <property type="entry name" value="PX"/>
    <property type="match status" value="1"/>
</dbReference>
<dbReference type="GO" id="GO:0035091">
    <property type="term" value="F:phosphatidylinositol binding"/>
    <property type="evidence" value="ECO:0007669"/>
    <property type="project" value="InterPro"/>
</dbReference>
<dbReference type="PANTHER" id="PTHR11177">
    <property type="entry name" value="CHITINASE"/>
    <property type="match status" value="1"/>
</dbReference>
<evidence type="ECO:0000313" key="10">
    <source>
        <dbReference type="EMBL" id="EAU87939.1"/>
    </source>
</evidence>
<dbReference type="GO" id="GO:0006032">
    <property type="term" value="P:chitin catabolic process"/>
    <property type="evidence" value="ECO:0007669"/>
    <property type="project" value="UniProtKB-KW"/>
</dbReference>
<evidence type="ECO:0000256" key="6">
    <source>
        <dbReference type="ARBA" id="ARBA00023326"/>
    </source>
</evidence>
<dbReference type="OMA" id="YAAYYPD"/>
<evidence type="ECO:0000256" key="4">
    <source>
        <dbReference type="ARBA" id="ARBA00023277"/>
    </source>
</evidence>
<sequence>MTSPTTVAIAGHTTASSPRPHILYTVKVNSGGKEYVSHRRYSEFVTLHDILKDPFKLPPKRLLVTYFIPSAWVDDALISERKSGLTNYLNNLLASPDFKNHSALTQFLLGEETSSPLLDPSRFNINFDLEDALPSTLPRKAALSLAATRPTAAAVAAFAEEVDGSPKTSERAMTNAETIAKVSSTMIYAAYYPAWSAGTHPPEKLDFSKFDILFYAFVMPNSSSGITWDGGDKDILRRLVAAARKSGYGTKIVLSVGGWGGCYWFSQACSTANNRTKFCNALMEVVNQYGLDGIDLDWEYPNSPGAGNPYSANDTANYLSLMKLLRNAMGPCKILSSAVAHLPWLGSNGRPLTNVSEFAAIMNYICIMNYDVWGASGTPGPNAPYGNLCGTSKQPHASAQAALAQWKAAGFPANKQLLGLALYGWVSKSTKNVLTGAFMPTDDMVLLTKSETSSLDGNGEITFLNGAHPRPKDGAIAQSVAVENADGEGSIAAASKDGDEGKKKADGLVTVQAADLRRWWGQQIPFKTIVSSGALVKKSDGTYGQGGGFTMGWDNCSNTPYLFNTAQQTVISYDDTWSLNDKAKLARDSGMAGCFSWSLDQDDGMSLQNVVRKALGK</sequence>
<keyword evidence="5 7" id="KW-0326">Glycosidase</keyword>
<dbReference type="OrthoDB" id="73875at2759"/>
<dbReference type="SUPFAM" id="SSF64268">
    <property type="entry name" value="PX domain"/>
    <property type="match status" value="1"/>
</dbReference>
<feature type="domain" description="GH18" evidence="9">
    <location>
        <begin position="186"/>
        <end position="617"/>
    </location>
</feature>
<keyword evidence="6" id="KW-0624">Polysaccharide degradation</keyword>
<dbReference type="InterPro" id="IPR050314">
    <property type="entry name" value="Glycosyl_Hydrlase_18"/>
</dbReference>
<evidence type="ECO:0000256" key="7">
    <source>
        <dbReference type="RuleBase" id="RU000489"/>
    </source>
</evidence>
<dbReference type="Gene3D" id="3.10.50.10">
    <property type="match status" value="1"/>
</dbReference>
<dbReference type="STRING" id="240176.A8NI51"/>
<dbReference type="SUPFAM" id="SSF51445">
    <property type="entry name" value="(Trans)glycosidases"/>
    <property type="match status" value="1"/>
</dbReference>
<dbReference type="GO" id="GO:0005576">
    <property type="term" value="C:extracellular region"/>
    <property type="evidence" value="ECO:0007669"/>
    <property type="project" value="TreeGrafter"/>
</dbReference>
<organism evidence="10 11">
    <name type="scientific">Coprinopsis cinerea (strain Okayama-7 / 130 / ATCC MYA-4618 / FGSC 9003)</name>
    <name type="common">Inky cap fungus</name>
    <name type="synonym">Hormographiella aspergillata</name>
    <dbReference type="NCBI Taxonomy" id="240176"/>
    <lineage>
        <taxon>Eukaryota</taxon>
        <taxon>Fungi</taxon>
        <taxon>Dikarya</taxon>
        <taxon>Basidiomycota</taxon>
        <taxon>Agaricomycotina</taxon>
        <taxon>Agaricomycetes</taxon>
        <taxon>Agaricomycetidae</taxon>
        <taxon>Agaricales</taxon>
        <taxon>Agaricineae</taxon>
        <taxon>Psathyrellaceae</taxon>
        <taxon>Coprinopsis</taxon>
    </lineage>
</organism>
<keyword evidence="3" id="KW-0146">Chitin degradation</keyword>
<dbReference type="PANTHER" id="PTHR11177:SF317">
    <property type="entry name" value="CHITINASE 12-RELATED"/>
    <property type="match status" value="1"/>
</dbReference>
<dbReference type="InParanoid" id="A8NI51"/>
<dbReference type="eggNOG" id="KOG2806">
    <property type="taxonomic scope" value="Eukaryota"/>
</dbReference>